<dbReference type="GO" id="GO:0005975">
    <property type="term" value="P:carbohydrate metabolic process"/>
    <property type="evidence" value="ECO:0007669"/>
    <property type="project" value="InterPro"/>
</dbReference>
<evidence type="ECO:0000256" key="1">
    <source>
        <dbReference type="SAM" id="SignalP"/>
    </source>
</evidence>
<organism evidence="3 4">
    <name type="scientific">Candidatus Cryptobacteroides intestinigallinarum</name>
    <dbReference type="NCBI Taxonomy" id="2840767"/>
    <lineage>
        <taxon>Bacteria</taxon>
        <taxon>Pseudomonadati</taxon>
        <taxon>Bacteroidota</taxon>
        <taxon>Bacteroidia</taxon>
        <taxon>Bacteroidales</taxon>
        <taxon>Candidatus Cryptobacteroides</taxon>
    </lineage>
</organism>
<dbReference type="PANTHER" id="PTHR47786:SF2">
    <property type="entry name" value="GLYCOSYL HYDROLASE FAMILY 13 CATALYTIC DOMAIN-CONTAINING PROTEIN"/>
    <property type="match status" value="1"/>
</dbReference>
<dbReference type="PANTHER" id="PTHR47786">
    <property type="entry name" value="ALPHA-1,4-GLUCAN:MALTOSE-1-PHOSPHATE MALTOSYLTRANSFERASE"/>
    <property type="match status" value="1"/>
</dbReference>
<dbReference type="Proteomes" id="UP000823617">
    <property type="component" value="Unassembled WGS sequence"/>
</dbReference>
<name>A0A9D9HJL4_9BACT</name>
<comment type="caution">
    <text evidence="3">The sequence shown here is derived from an EMBL/GenBank/DDBJ whole genome shotgun (WGS) entry which is preliminary data.</text>
</comment>
<feature type="domain" description="Glycosyl hydrolase family 13 catalytic" evidence="2">
    <location>
        <begin position="31"/>
        <end position="362"/>
    </location>
</feature>
<dbReference type="SUPFAM" id="SSF51011">
    <property type="entry name" value="Glycosyl hydrolase domain"/>
    <property type="match status" value="1"/>
</dbReference>
<protein>
    <submittedName>
        <fullName evidence="3">DUF3459 domain-containing protein</fullName>
    </submittedName>
</protein>
<keyword evidence="1" id="KW-0732">Signal</keyword>
<dbReference type="SMART" id="SM00642">
    <property type="entry name" value="Aamy"/>
    <property type="match status" value="1"/>
</dbReference>
<dbReference type="InterPro" id="IPR006047">
    <property type="entry name" value="GH13_cat_dom"/>
</dbReference>
<evidence type="ECO:0000313" key="4">
    <source>
        <dbReference type="Proteomes" id="UP000823617"/>
    </source>
</evidence>
<feature type="chain" id="PRO_5038648446" evidence="1">
    <location>
        <begin position="20"/>
        <end position="455"/>
    </location>
</feature>
<gene>
    <name evidence="3" type="ORF">IAC08_01355</name>
</gene>
<evidence type="ECO:0000259" key="2">
    <source>
        <dbReference type="SMART" id="SM00642"/>
    </source>
</evidence>
<accession>A0A9D9HJL4</accession>
<proteinExistence type="predicted"/>
<feature type="signal peptide" evidence="1">
    <location>
        <begin position="1"/>
        <end position="19"/>
    </location>
</feature>
<dbReference type="InterPro" id="IPR017853">
    <property type="entry name" value="GH"/>
</dbReference>
<dbReference type="Pfam" id="PF00128">
    <property type="entry name" value="Alpha-amylase"/>
    <property type="match status" value="1"/>
</dbReference>
<dbReference type="SUPFAM" id="SSF51445">
    <property type="entry name" value="(Trans)glycosidases"/>
    <property type="match status" value="1"/>
</dbReference>
<evidence type="ECO:0000313" key="3">
    <source>
        <dbReference type="EMBL" id="MBO8455036.1"/>
    </source>
</evidence>
<dbReference type="PROSITE" id="PS51257">
    <property type="entry name" value="PROKAR_LIPOPROTEIN"/>
    <property type="match status" value="1"/>
</dbReference>
<dbReference type="CDD" id="cd11313">
    <property type="entry name" value="AmyAc_arch_bac_AmyA"/>
    <property type="match status" value="1"/>
</dbReference>
<reference evidence="3" key="1">
    <citation type="submission" date="2020-10" db="EMBL/GenBank/DDBJ databases">
        <authorList>
            <person name="Gilroy R."/>
        </authorList>
    </citation>
    <scope>NUCLEOTIDE SEQUENCE</scope>
    <source>
        <strain evidence="3">B1-3475</strain>
    </source>
</reference>
<dbReference type="GO" id="GO:0016798">
    <property type="term" value="F:hydrolase activity, acting on glycosyl bonds"/>
    <property type="evidence" value="ECO:0007669"/>
    <property type="project" value="UniProtKB-KW"/>
</dbReference>
<dbReference type="Gene3D" id="3.20.20.80">
    <property type="entry name" value="Glycosidases"/>
    <property type="match status" value="1"/>
</dbReference>
<reference evidence="3" key="2">
    <citation type="journal article" date="2021" name="PeerJ">
        <title>Extensive microbial diversity within the chicken gut microbiome revealed by metagenomics and culture.</title>
        <authorList>
            <person name="Gilroy R."/>
            <person name="Ravi A."/>
            <person name="Getino M."/>
            <person name="Pursley I."/>
            <person name="Horton D.L."/>
            <person name="Alikhan N.F."/>
            <person name="Baker D."/>
            <person name="Gharbi K."/>
            <person name="Hall N."/>
            <person name="Watson M."/>
            <person name="Adriaenssens E.M."/>
            <person name="Foster-Nyarko E."/>
            <person name="Jarju S."/>
            <person name="Secka A."/>
            <person name="Antonio M."/>
            <person name="Oren A."/>
            <person name="Chaudhuri R.R."/>
            <person name="La Ragione R."/>
            <person name="Hildebrand F."/>
            <person name="Pallen M.J."/>
        </authorList>
    </citation>
    <scope>NUCLEOTIDE SEQUENCE</scope>
    <source>
        <strain evidence="3">B1-3475</strain>
    </source>
</reference>
<sequence>MLRIFFSALVSALVLASLAGCSGHKADTAVSAHPQWAYNSVVYEMNVRQYTPEGTFAAASEQLPRLKELGVDVLWLMPIYPIGVEQRKGTLGSYYAISDYCDVNPEFGTMADFEDFLGKAHEAGFKVILDWVANHTSPDAVWESSCPADWYVRDSLGNTVTQYDWTDIAELNYDNRDMREAMRNAMRFWLDKGVDGFRCDMACEVPVDFWRETLPQLRKEYPDTYFLAEGEDPGLHEDAFDASYAWKLHHLLNSIAKGEKEASDLKAYVAEDAVLMPREAFRLMFTSNHDENSWAGTEFERMGDAADVMALLTFVLPSGQPLIYTGQEIGYDHRFEFFEKDPVPAWEWNTWSDFYRSLVELRHAHPALAAGEKGGPAVFPEDTPEGLLLFSRSVTAEESLDGEADTVLVAANLSDSDVTFALPFEGEKTEYFSGKAFTGGSETVLGPWEYLVFAE</sequence>
<dbReference type="EMBL" id="JADIMK010000010">
    <property type="protein sequence ID" value="MBO8455036.1"/>
    <property type="molecule type" value="Genomic_DNA"/>
</dbReference>
<dbReference type="AlphaFoldDB" id="A0A9D9HJL4"/>